<dbReference type="PROSITE" id="PS51257">
    <property type="entry name" value="PROKAR_LIPOPROTEIN"/>
    <property type="match status" value="1"/>
</dbReference>
<organism evidence="2 3">
    <name type="scientific">Mangrovibacillus cuniculi</name>
    <dbReference type="NCBI Taxonomy" id="2593652"/>
    <lineage>
        <taxon>Bacteria</taxon>
        <taxon>Bacillati</taxon>
        <taxon>Bacillota</taxon>
        <taxon>Bacilli</taxon>
        <taxon>Bacillales</taxon>
        <taxon>Bacillaceae</taxon>
        <taxon>Mangrovibacillus</taxon>
    </lineage>
</organism>
<reference evidence="2 3" key="1">
    <citation type="submission" date="2019-07" db="EMBL/GenBank/DDBJ databases">
        <title>Genome sequence of 2 isolates from Red Sea Mangroves.</title>
        <authorList>
            <person name="Sefrji F."/>
            <person name="Michoud G."/>
            <person name="Merlino G."/>
            <person name="Daffonchio D."/>
        </authorList>
    </citation>
    <scope>NUCLEOTIDE SEQUENCE [LARGE SCALE GENOMIC DNA]</scope>
    <source>
        <strain evidence="2 3">R1DC41</strain>
    </source>
</reference>
<evidence type="ECO:0000256" key="1">
    <source>
        <dbReference type="SAM" id="SignalP"/>
    </source>
</evidence>
<protein>
    <recommendedName>
        <fullName evidence="4">Peptidylprolyl isomerase</fullName>
    </recommendedName>
</protein>
<evidence type="ECO:0008006" key="4">
    <source>
        <dbReference type="Google" id="ProtNLM"/>
    </source>
</evidence>
<dbReference type="EMBL" id="CP049742">
    <property type="protein sequence ID" value="QPC45624.1"/>
    <property type="molecule type" value="Genomic_DNA"/>
</dbReference>
<proteinExistence type="predicted"/>
<gene>
    <name evidence="2" type="ORF">G8O30_00840</name>
</gene>
<feature type="signal peptide" evidence="1">
    <location>
        <begin position="1"/>
        <end position="17"/>
    </location>
</feature>
<accession>A0A7S8C904</accession>
<keyword evidence="1" id="KW-0732">Signal</keyword>
<sequence>MKKIWLFVLCISLVLQACTSNEPGISKIEEIPDDLSRHMSSNYRLQLIVKGEQNYFVVFRSNGDVTMELGESGDAAVIEIMETNLNEEEMSTPHVFELKTKVDHFGVEATINGESVPFDNVAN</sequence>
<feature type="chain" id="PRO_5038369914" description="Peptidylprolyl isomerase" evidence="1">
    <location>
        <begin position="18"/>
        <end position="123"/>
    </location>
</feature>
<evidence type="ECO:0000313" key="3">
    <source>
        <dbReference type="Proteomes" id="UP000593626"/>
    </source>
</evidence>
<keyword evidence="3" id="KW-1185">Reference proteome</keyword>
<evidence type="ECO:0000313" key="2">
    <source>
        <dbReference type="EMBL" id="QPC45624.1"/>
    </source>
</evidence>
<dbReference type="KEGG" id="mcui:G8O30_00840"/>
<name>A0A7S8C904_9BACI</name>
<dbReference type="RefSeq" id="WP_239673132.1">
    <property type="nucleotide sequence ID" value="NZ_CP049742.1"/>
</dbReference>
<dbReference type="Proteomes" id="UP000593626">
    <property type="component" value="Chromosome"/>
</dbReference>
<dbReference type="AlphaFoldDB" id="A0A7S8C904"/>